<dbReference type="InterPro" id="IPR017740">
    <property type="entry name" value="TssA-like"/>
</dbReference>
<protein>
    <submittedName>
        <fullName evidence="3">Type VI secretion system protein TssA</fullName>
    </submittedName>
</protein>
<proteinExistence type="predicted"/>
<dbReference type="Proteomes" id="UP000664417">
    <property type="component" value="Unassembled WGS sequence"/>
</dbReference>
<keyword evidence="4" id="KW-1185">Reference proteome</keyword>
<sequence length="359" mass="40605">MTAVDSTAWSYDHLLKPISEQEPAGINLRYEPIYDDIREAQREDDLHLPRGDWETELKRADWREVCELCEQALGAQSKDLRVAAWLVEALLKNRGPAAAACGVHMLREISLTFWKEAFPQDEDEDYEARLDLCEWLDRRLHLGVLHYPLFALEAMQPVSLSDWERVVKTRNADHKDGLPEGEIDPAAFDKALKATATADLRALQAGFAALGEAVDHLETSLDELMGRAAPSFKTVRDMLELLQRRLAEPLATRHDGLESDPEPEEASTEAGGESGVLSMRGAIQSRDQAYQLITKIADFLEATEPHSPTPYLLRRVADWGNKSLVELMQETITSQDERSRYMTHFFLPIPEEPKQDSGW</sequence>
<comment type="caution">
    <text evidence="3">The sequence shown here is derived from an EMBL/GenBank/DDBJ whole genome shotgun (WGS) entry which is preliminary data.</text>
</comment>
<reference evidence="3" key="1">
    <citation type="submission" date="2021-03" db="EMBL/GenBank/DDBJ databases">
        <authorList>
            <person name="Wang G."/>
        </authorList>
    </citation>
    <scope>NUCLEOTIDE SEQUENCE</scope>
    <source>
        <strain evidence="3">KCTC 12899</strain>
    </source>
</reference>
<evidence type="ECO:0000256" key="1">
    <source>
        <dbReference type="SAM" id="MobiDB-lite"/>
    </source>
</evidence>
<dbReference type="NCBIfam" id="TIGR03363">
    <property type="entry name" value="VI_chp_8"/>
    <property type="match status" value="1"/>
</dbReference>
<accession>A0A8J7QN56</accession>
<dbReference type="AlphaFoldDB" id="A0A8J7QN56"/>
<dbReference type="Pfam" id="PF06812">
    <property type="entry name" value="ImpA_N"/>
    <property type="match status" value="1"/>
</dbReference>
<evidence type="ECO:0000313" key="4">
    <source>
        <dbReference type="Proteomes" id="UP000664417"/>
    </source>
</evidence>
<dbReference type="PANTHER" id="PTHR37951:SF1">
    <property type="entry name" value="TYPE VI SECRETION SYSTEM COMPONENT TSSA1"/>
    <property type="match status" value="1"/>
</dbReference>
<evidence type="ECO:0000313" key="3">
    <source>
        <dbReference type="EMBL" id="MBO1321070.1"/>
    </source>
</evidence>
<gene>
    <name evidence="3" type="primary">tssA</name>
    <name evidence="3" type="ORF">J3U88_21505</name>
</gene>
<feature type="domain" description="ImpA N-terminal" evidence="2">
    <location>
        <begin position="15"/>
        <end position="137"/>
    </location>
</feature>
<organism evidence="3 4">
    <name type="scientific">Acanthopleuribacter pedis</name>
    <dbReference type="NCBI Taxonomy" id="442870"/>
    <lineage>
        <taxon>Bacteria</taxon>
        <taxon>Pseudomonadati</taxon>
        <taxon>Acidobacteriota</taxon>
        <taxon>Holophagae</taxon>
        <taxon>Acanthopleuribacterales</taxon>
        <taxon>Acanthopleuribacteraceae</taxon>
        <taxon>Acanthopleuribacter</taxon>
    </lineage>
</organism>
<dbReference type="PANTHER" id="PTHR37951">
    <property type="entry name" value="CYTOPLASMIC PROTEIN-RELATED"/>
    <property type="match status" value="1"/>
</dbReference>
<feature type="region of interest" description="Disordered" evidence="1">
    <location>
        <begin position="250"/>
        <end position="273"/>
    </location>
</feature>
<name>A0A8J7QN56_9BACT</name>
<dbReference type="InterPro" id="IPR010657">
    <property type="entry name" value="ImpA_N"/>
</dbReference>
<dbReference type="EMBL" id="JAFREP010000021">
    <property type="protein sequence ID" value="MBO1321070.1"/>
    <property type="molecule type" value="Genomic_DNA"/>
</dbReference>
<feature type="compositionally biased region" description="Acidic residues" evidence="1">
    <location>
        <begin position="258"/>
        <end position="267"/>
    </location>
</feature>
<evidence type="ECO:0000259" key="2">
    <source>
        <dbReference type="Pfam" id="PF06812"/>
    </source>
</evidence>
<dbReference type="RefSeq" id="WP_207861043.1">
    <property type="nucleotide sequence ID" value="NZ_JAFREP010000021.1"/>
</dbReference>